<keyword evidence="4" id="KW-1185">Reference proteome</keyword>
<evidence type="ECO:0000256" key="2">
    <source>
        <dbReference type="SAM" id="Phobius"/>
    </source>
</evidence>
<feature type="region of interest" description="Disordered" evidence="1">
    <location>
        <begin position="112"/>
        <end position="131"/>
    </location>
</feature>
<organism evidence="3 4">
    <name type="scientific">Streptomyces spongiicola</name>
    <dbReference type="NCBI Taxonomy" id="1690221"/>
    <lineage>
        <taxon>Bacteria</taxon>
        <taxon>Bacillati</taxon>
        <taxon>Actinomycetota</taxon>
        <taxon>Actinomycetes</taxon>
        <taxon>Kitasatosporales</taxon>
        <taxon>Streptomycetaceae</taxon>
        <taxon>Streptomyces</taxon>
    </lineage>
</organism>
<evidence type="ECO:0000313" key="4">
    <source>
        <dbReference type="Proteomes" id="UP000245051"/>
    </source>
</evidence>
<keyword evidence="2" id="KW-0812">Transmembrane</keyword>
<evidence type="ECO:0000313" key="3">
    <source>
        <dbReference type="EMBL" id="AWK11198.1"/>
    </source>
</evidence>
<keyword evidence="2" id="KW-0472">Membrane</keyword>
<reference evidence="3 4" key="1">
    <citation type="submission" date="2018-05" db="EMBL/GenBank/DDBJ databases">
        <title>Complete genome sequence of the Type Strain of Streptomyces spongiicola HNM0071, the producer of staurosporine.</title>
        <authorList>
            <person name="Zhou S."/>
            <person name="Huang X."/>
        </authorList>
    </citation>
    <scope>NUCLEOTIDE SEQUENCE [LARGE SCALE GENOMIC DNA]</scope>
    <source>
        <strain evidence="3 4">HNM0071</strain>
    </source>
</reference>
<dbReference type="InterPro" id="IPR025339">
    <property type="entry name" value="DUF4245"/>
</dbReference>
<feature type="transmembrane region" description="Helical" evidence="2">
    <location>
        <begin position="12"/>
        <end position="31"/>
    </location>
</feature>
<dbReference type="Pfam" id="PF14030">
    <property type="entry name" value="DUF4245"/>
    <property type="match status" value="1"/>
</dbReference>
<proteinExistence type="predicted"/>
<dbReference type="Proteomes" id="UP000245051">
    <property type="component" value="Chromosome"/>
</dbReference>
<dbReference type="RefSeq" id="WP_109296078.1">
    <property type="nucleotide sequence ID" value="NZ_CP029254.1"/>
</dbReference>
<protein>
    <submittedName>
        <fullName evidence="3">DUF4245 domain-containing protein</fullName>
    </submittedName>
</protein>
<sequence length="187" mass="20077">MAGKRGNQTVRGMIQSMAVICAFAGVIYLFIPHDDSLDPIQPVDYRVELVTARRAAPYPVAAPAGLPADWKPTSVTFRREDGHAWHLGFLDPDGQYVAVEQSTEAPRQYVPRVTQQAAPTDTTQSVGGESWQRWEGPKYDALVRTDQGSTTVVTGTASYERLAQMAAALESESGATPSPVPSAAASS</sequence>
<feature type="compositionally biased region" description="Polar residues" evidence="1">
    <location>
        <begin position="113"/>
        <end position="127"/>
    </location>
</feature>
<dbReference type="EMBL" id="CP029254">
    <property type="protein sequence ID" value="AWK11198.1"/>
    <property type="molecule type" value="Genomic_DNA"/>
</dbReference>
<accession>A0ABM6VBL9</accession>
<name>A0ABM6VBL9_9ACTN</name>
<evidence type="ECO:0000256" key="1">
    <source>
        <dbReference type="SAM" id="MobiDB-lite"/>
    </source>
</evidence>
<gene>
    <name evidence="3" type="ORF">DDQ41_22330</name>
</gene>
<keyword evidence="2" id="KW-1133">Transmembrane helix</keyword>